<feature type="domain" description="GAF" evidence="5">
    <location>
        <begin position="246"/>
        <end position="393"/>
    </location>
</feature>
<dbReference type="Gene3D" id="1.20.5.1930">
    <property type="match status" value="1"/>
</dbReference>
<keyword evidence="2" id="KW-0418">Kinase</keyword>
<dbReference type="InterPro" id="IPR036890">
    <property type="entry name" value="HATPase_C_sf"/>
</dbReference>
<evidence type="ECO:0000256" key="1">
    <source>
        <dbReference type="ARBA" id="ARBA00022679"/>
    </source>
</evidence>
<dbReference type="Pfam" id="PF13185">
    <property type="entry name" value="GAF_2"/>
    <property type="match status" value="2"/>
</dbReference>
<comment type="caution">
    <text evidence="6">The sequence shown here is derived from an EMBL/GenBank/DDBJ whole genome shotgun (WGS) entry which is preliminary data.</text>
</comment>
<dbReference type="SUPFAM" id="SSF55781">
    <property type="entry name" value="GAF domain-like"/>
    <property type="match status" value="2"/>
</dbReference>
<dbReference type="AlphaFoldDB" id="A0A419HQW6"/>
<name>A0A419HQW6_9PSEU</name>
<gene>
    <name evidence="6" type="ORF">D5S19_27155</name>
</gene>
<keyword evidence="3" id="KW-0902">Two-component regulatory system</keyword>
<dbReference type="EMBL" id="QZFV01000127">
    <property type="protein sequence ID" value="RJQ78860.1"/>
    <property type="molecule type" value="Genomic_DNA"/>
</dbReference>
<dbReference type="PANTHER" id="PTHR24421:SF56">
    <property type="entry name" value="OXYGEN SENSOR HISTIDINE KINASE RESPONSE REGULATOR DOST"/>
    <property type="match status" value="1"/>
</dbReference>
<sequence>MAKLVCSRCYVAGTPSRQAGAGLSQRSVSEPAGLSFPGQPRLELDQLLGQLVERAQEVIGTQGRLRGLLRATQAITGGLAVPALLKRIVEAGRELVGAQYAALGVVGPDGRLTEFVHTGMDAETVARIGRLPEGKGLLGAVIEDPRPIRLTRLQDDPRSAGFPEGHPPMTGFLGVPVRARGAVFGNLYFACGDRGPFTEEDEQLALALAAAAGSAIENARLYETARNQQEWLRASAAVTRELLSPDAGDPLARVVEYVRDLAAADLVSVVCPGEDTGTVRVERAIGAGADQLRGIVLPADSTVAGTVLASGEPRMGSLPDERSRLGVPSAVELNVEAVLLVPFTGGGQVARVLTVARLAGRPAFTGDDLEIAVWFADQASVAMELAAARAEREAEALHDERDRIAAELHNEILRRLYAMGLSLQTTAGLARSPAVAARLKGTIADLDDIIGHVQDTVFQLDDAAPADPEPVRDQVLRVLSEAAARLGFAVSSELTGKFDAIPCEAVIPFLTEALRLVALHAAAKEVAVEVRASADLVTAVVRYKGGGDLAGSAGADLAGLAEQARRRGGTFTVAGDGGLTWAVPVEGGLSPPG</sequence>
<feature type="domain" description="GAF" evidence="5">
    <location>
        <begin position="80"/>
        <end position="226"/>
    </location>
</feature>
<protein>
    <submittedName>
        <fullName evidence="6">GAF domain-containing protein</fullName>
    </submittedName>
</protein>
<dbReference type="SMART" id="SM00065">
    <property type="entry name" value="GAF"/>
    <property type="match status" value="2"/>
</dbReference>
<dbReference type="GO" id="GO:0016301">
    <property type="term" value="F:kinase activity"/>
    <property type="evidence" value="ECO:0007669"/>
    <property type="project" value="UniProtKB-KW"/>
</dbReference>
<dbReference type="GO" id="GO:0000160">
    <property type="term" value="P:phosphorelay signal transduction system"/>
    <property type="evidence" value="ECO:0007669"/>
    <property type="project" value="UniProtKB-KW"/>
</dbReference>
<evidence type="ECO:0000259" key="5">
    <source>
        <dbReference type="SMART" id="SM00065"/>
    </source>
</evidence>
<organism evidence="6 7">
    <name type="scientific">Amycolatopsis panacis</name>
    <dbReference type="NCBI Taxonomy" id="2340917"/>
    <lineage>
        <taxon>Bacteria</taxon>
        <taxon>Bacillati</taxon>
        <taxon>Actinomycetota</taxon>
        <taxon>Actinomycetes</taxon>
        <taxon>Pseudonocardiales</taxon>
        <taxon>Pseudonocardiaceae</taxon>
        <taxon>Amycolatopsis</taxon>
    </lineage>
</organism>
<dbReference type="PANTHER" id="PTHR24421">
    <property type="entry name" value="NITRATE/NITRITE SENSOR PROTEIN NARX-RELATED"/>
    <property type="match status" value="1"/>
</dbReference>
<evidence type="ECO:0000313" key="6">
    <source>
        <dbReference type="EMBL" id="RJQ78860.1"/>
    </source>
</evidence>
<accession>A0A419HQW6</accession>
<evidence type="ECO:0000313" key="7">
    <source>
        <dbReference type="Proteomes" id="UP000285112"/>
    </source>
</evidence>
<dbReference type="InterPro" id="IPR050482">
    <property type="entry name" value="Sensor_HK_TwoCompSys"/>
</dbReference>
<dbReference type="Proteomes" id="UP000285112">
    <property type="component" value="Unassembled WGS sequence"/>
</dbReference>
<keyword evidence="7" id="KW-1185">Reference proteome</keyword>
<dbReference type="InterPro" id="IPR003018">
    <property type="entry name" value="GAF"/>
</dbReference>
<feature type="coiled-coil region" evidence="4">
    <location>
        <begin position="380"/>
        <end position="407"/>
    </location>
</feature>
<keyword evidence="4" id="KW-0175">Coiled coil</keyword>
<dbReference type="Gene3D" id="3.30.450.40">
    <property type="match status" value="2"/>
</dbReference>
<evidence type="ECO:0000256" key="4">
    <source>
        <dbReference type="SAM" id="Coils"/>
    </source>
</evidence>
<evidence type="ECO:0000256" key="2">
    <source>
        <dbReference type="ARBA" id="ARBA00022777"/>
    </source>
</evidence>
<dbReference type="InterPro" id="IPR029016">
    <property type="entry name" value="GAF-like_dom_sf"/>
</dbReference>
<evidence type="ECO:0000256" key="3">
    <source>
        <dbReference type="ARBA" id="ARBA00023012"/>
    </source>
</evidence>
<keyword evidence="1" id="KW-0808">Transferase</keyword>
<proteinExistence type="predicted"/>
<dbReference type="Gene3D" id="3.30.565.10">
    <property type="entry name" value="Histidine kinase-like ATPase, C-terminal domain"/>
    <property type="match status" value="1"/>
</dbReference>
<reference evidence="6 7" key="1">
    <citation type="submission" date="2018-09" db="EMBL/GenBank/DDBJ databases">
        <title>YIM PH 21725 draft genome.</title>
        <authorList>
            <person name="Miao C."/>
        </authorList>
    </citation>
    <scope>NUCLEOTIDE SEQUENCE [LARGE SCALE GENOMIC DNA]</scope>
    <source>
        <strain evidence="7">YIM PH21725</strain>
    </source>
</reference>